<dbReference type="InterPro" id="IPR056798">
    <property type="entry name" value="ADH_Fe_C"/>
</dbReference>
<feature type="domain" description="Fe-containing alcohol dehydrogenase-like C-terminal" evidence="4">
    <location>
        <begin position="192"/>
        <end position="304"/>
    </location>
</feature>
<dbReference type="Proteomes" id="UP000295511">
    <property type="component" value="Unassembled WGS sequence"/>
</dbReference>
<dbReference type="SUPFAM" id="SSF56796">
    <property type="entry name" value="Dehydroquinate synthase-like"/>
    <property type="match status" value="1"/>
</dbReference>
<dbReference type="InterPro" id="IPR001670">
    <property type="entry name" value="ADH_Fe/GldA"/>
</dbReference>
<evidence type="ECO:0000259" key="3">
    <source>
        <dbReference type="Pfam" id="PF00465"/>
    </source>
</evidence>
<dbReference type="RefSeq" id="WP_133205155.1">
    <property type="nucleotide sequence ID" value="NZ_SMRU01000018.1"/>
</dbReference>
<gene>
    <name evidence="5" type="ORF">E1809_15575</name>
</gene>
<organism evidence="5 6">
    <name type="scientific">Arthrobacter terricola</name>
    <dbReference type="NCBI Taxonomy" id="2547396"/>
    <lineage>
        <taxon>Bacteria</taxon>
        <taxon>Bacillati</taxon>
        <taxon>Actinomycetota</taxon>
        <taxon>Actinomycetes</taxon>
        <taxon>Micrococcales</taxon>
        <taxon>Micrococcaceae</taxon>
        <taxon>Arthrobacter</taxon>
    </lineage>
</organism>
<protein>
    <submittedName>
        <fullName evidence="5">Iron-containing alcohol dehydrogenase</fullName>
    </submittedName>
</protein>
<feature type="domain" description="Alcohol dehydrogenase iron-type/glycerol dehydrogenase GldA" evidence="3">
    <location>
        <begin position="19"/>
        <end position="178"/>
    </location>
</feature>
<reference evidence="5 6" key="1">
    <citation type="submission" date="2019-03" db="EMBL/GenBank/DDBJ databases">
        <title>Whole genome sequence of Arthrobacter sp JH1-1.</title>
        <authorList>
            <person name="Trinh H.N."/>
        </authorList>
    </citation>
    <scope>NUCLEOTIDE SEQUENCE [LARGE SCALE GENOMIC DNA]</scope>
    <source>
        <strain evidence="5 6">JH1-1</strain>
    </source>
</reference>
<dbReference type="Gene3D" id="3.40.50.1970">
    <property type="match status" value="1"/>
</dbReference>
<dbReference type="Pfam" id="PF25137">
    <property type="entry name" value="ADH_Fe_C"/>
    <property type="match status" value="1"/>
</dbReference>
<evidence type="ECO:0000256" key="2">
    <source>
        <dbReference type="ARBA" id="ARBA00023002"/>
    </source>
</evidence>
<dbReference type="Gene3D" id="1.20.1090.10">
    <property type="entry name" value="Dehydroquinate synthase-like - alpha domain"/>
    <property type="match status" value="1"/>
</dbReference>
<keyword evidence="2" id="KW-0560">Oxidoreductase</keyword>
<comment type="caution">
    <text evidence="5">The sequence shown here is derived from an EMBL/GenBank/DDBJ whole genome shotgun (WGS) entry which is preliminary data.</text>
</comment>
<evidence type="ECO:0000256" key="1">
    <source>
        <dbReference type="ARBA" id="ARBA00007358"/>
    </source>
</evidence>
<evidence type="ECO:0000259" key="4">
    <source>
        <dbReference type="Pfam" id="PF25137"/>
    </source>
</evidence>
<dbReference type="GO" id="GO:0004022">
    <property type="term" value="F:alcohol dehydrogenase (NAD+) activity"/>
    <property type="evidence" value="ECO:0007669"/>
    <property type="project" value="TreeGrafter"/>
</dbReference>
<comment type="similarity">
    <text evidence="1">Belongs to the iron-containing alcohol dehydrogenase family.</text>
</comment>
<evidence type="ECO:0000313" key="5">
    <source>
        <dbReference type="EMBL" id="TDF93651.1"/>
    </source>
</evidence>
<dbReference type="InterPro" id="IPR039697">
    <property type="entry name" value="Alcohol_dehydrogenase_Fe"/>
</dbReference>
<accession>A0A4R5KEB3</accession>
<dbReference type="AlphaFoldDB" id="A0A4R5KEB3"/>
<dbReference type="OrthoDB" id="323926at2"/>
<dbReference type="GO" id="GO:0046872">
    <property type="term" value="F:metal ion binding"/>
    <property type="evidence" value="ECO:0007669"/>
    <property type="project" value="InterPro"/>
</dbReference>
<name>A0A4R5KEB3_9MICC</name>
<dbReference type="PANTHER" id="PTHR11496:SF102">
    <property type="entry name" value="ALCOHOL DEHYDROGENASE 4"/>
    <property type="match status" value="1"/>
</dbReference>
<dbReference type="Pfam" id="PF00465">
    <property type="entry name" value="Fe-ADH"/>
    <property type="match status" value="1"/>
</dbReference>
<dbReference type="PANTHER" id="PTHR11496">
    <property type="entry name" value="ALCOHOL DEHYDROGENASE"/>
    <property type="match status" value="1"/>
</dbReference>
<dbReference type="EMBL" id="SMRU01000018">
    <property type="protein sequence ID" value="TDF93651.1"/>
    <property type="molecule type" value="Genomic_DNA"/>
</dbReference>
<evidence type="ECO:0000313" key="6">
    <source>
        <dbReference type="Proteomes" id="UP000295511"/>
    </source>
</evidence>
<keyword evidence="6" id="KW-1185">Reference proteome</keyword>
<sequence>MHELQNLLFNASKLGRAPQLIEGTGAASALSKIVGRSPRRVLVVGSRRTVEGIPALASLVRHGAHHYGLTRPNPSVQDALDLSSAIEEARPTTVLAVGGGSAIDQAKAARLFKPDCRLLDSGLRGDASSLRPDPPLLVAVPTTAGTGAEMTPFATLYRGQAKVSLDLPQCRPDLAVLDGELTRTCPDRHSLAAVLDAVCHAIESGWSLSRTQSSRLYANAARDHLATHLARTAPPSPGNRWADDSAHSETRRHLLLLAAAVAGIAISQTRTTGAHAFAYHLTAAYGVPHGFACAASMSWIEAQASSRRSGTVDEATRAAVATLRQHLDGAQGARLVHLPSLNGNALEEYVDAGLAVRSRMATHPVPIDRPEAIRHIRADGRLGGTSAANVARKMPQNA</sequence>
<proteinExistence type="inferred from homology"/>